<dbReference type="PANTHER" id="PTHR10587:SF125">
    <property type="entry name" value="POLYSACCHARIDE DEACETYLASE YHEN-RELATED"/>
    <property type="match status" value="1"/>
</dbReference>
<dbReference type="InterPro" id="IPR050248">
    <property type="entry name" value="Polysacc_deacetylase_ArnD"/>
</dbReference>
<dbReference type="InterPro" id="IPR011330">
    <property type="entry name" value="Glyco_hydro/deAcase_b/a-brl"/>
</dbReference>
<comment type="caution">
    <text evidence="3">The sequence shown here is derived from an EMBL/GenBank/DDBJ whole genome shotgun (WGS) entry which is preliminary data.</text>
</comment>
<keyword evidence="4" id="KW-1185">Reference proteome</keyword>
<sequence length="305" mass="34947">MRKKKKKTTLMIAFISVAIVSLFSMFFGNTQNPLKSILQKKVSTIKEEKFEKEKQIEEKKQIEEEQEEKSEPIVGAIKDSSTKYGYDSRKISEKLNSYDYSNNGEKIVFLTFNDGPSTTNTPAILDILNKHQVKATFFIQGKSLEIDGAGKILKRTLDEGHSIGYHTYSHDTSSLYPDGNLDIKSFTYDLKSTEKVFKKILGDKFFSNILRCPGGSINWNNMDPLKKYLNENNMISVDWNSLNADDQGKRKNNEELFQYAKQTSAGKEIVVLLMHDGYGKEETVKSLDKIINYYKDNGYKFKILI</sequence>
<protein>
    <submittedName>
        <fullName evidence="3">Polysaccharide deacetylase</fullName>
    </submittedName>
</protein>
<dbReference type="Pfam" id="PF01522">
    <property type="entry name" value="Polysacc_deac_1"/>
    <property type="match status" value="1"/>
</dbReference>
<evidence type="ECO:0000313" key="3">
    <source>
        <dbReference type="EMBL" id="RDY23840.1"/>
    </source>
</evidence>
<dbReference type="Gene3D" id="3.20.20.370">
    <property type="entry name" value="Glycoside hydrolase/deacetylase"/>
    <property type="match status" value="1"/>
</dbReference>
<reference evidence="3 4" key="1">
    <citation type="journal article" date="2017" name="Genome Announc.">
        <title>Draft Genome Sequence of Romboutsia maritimum sp. nov. Strain CCRI-22766(T), Isolated from Coastal Estuarine Mud.</title>
        <authorList>
            <person name="Maheux A.F."/>
            <person name="Boudreau D.K."/>
            <person name="Berube E."/>
            <person name="Boissinot M."/>
            <person name="Raymond F."/>
            <person name="Brodeur S."/>
            <person name="Corbeil J."/>
            <person name="Brightwell G."/>
            <person name="Broda D."/>
            <person name="Omar R.F."/>
            <person name="Bergeron M.G."/>
        </authorList>
    </citation>
    <scope>NUCLEOTIDE SEQUENCE [LARGE SCALE GENOMIC DNA]</scope>
    <source>
        <strain evidence="3 4">CCRI-22766</strain>
    </source>
</reference>
<dbReference type="OrthoDB" id="258610at2"/>
<evidence type="ECO:0000259" key="2">
    <source>
        <dbReference type="PROSITE" id="PS51677"/>
    </source>
</evidence>
<dbReference type="Proteomes" id="UP000243494">
    <property type="component" value="Unassembled WGS sequence"/>
</dbReference>
<gene>
    <name evidence="3" type="ORF">CHF27_005670</name>
</gene>
<proteinExistence type="predicted"/>
<dbReference type="InterPro" id="IPR002509">
    <property type="entry name" value="NODB_dom"/>
</dbReference>
<feature type="domain" description="NodB homology" evidence="2">
    <location>
        <begin position="106"/>
        <end position="302"/>
    </location>
</feature>
<dbReference type="CDD" id="cd10944">
    <property type="entry name" value="CE4_SmPgdA_like"/>
    <property type="match status" value="1"/>
</dbReference>
<feature type="compositionally biased region" description="Basic and acidic residues" evidence="1">
    <location>
        <begin position="53"/>
        <end position="63"/>
    </location>
</feature>
<dbReference type="RefSeq" id="WP_095406925.1">
    <property type="nucleotide sequence ID" value="NZ_NOJZ02000007.1"/>
</dbReference>
<dbReference type="AlphaFoldDB" id="A0A371ITN3"/>
<dbReference type="EMBL" id="NOJZ02000007">
    <property type="protein sequence ID" value="RDY23840.1"/>
    <property type="molecule type" value="Genomic_DNA"/>
</dbReference>
<dbReference type="GO" id="GO:0005975">
    <property type="term" value="P:carbohydrate metabolic process"/>
    <property type="evidence" value="ECO:0007669"/>
    <property type="project" value="InterPro"/>
</dbReference>
<accession>A0A371ITN3</accession>
<name>A0A371ITN3_9FIRM</name>
<evidence type="ECO:0000256" key="1">
    <source>
        <dbReference type="SAM" id="MobiDB-lite"/>
    </source>
</evidence>
<dbReference type="PANTHER" id="PTHR10587">
    <property type="entry name" value="GLYCOSYL TRANSFERASE-RELATED"/>
    <property type="match status" value="1"/>
</dbReference>
<feature type="region of interest" description="Disordered" evidence="1">
    <location>
        <begin position="53"/>
        <end position="74"/>
    </location>
</feature>
<dbReference type="GO" id="GO:0016810">
    <property type="term" value="F:hydrolase activity, acting on carbon-nitrogen (but not peptide) bonds"/>
    <property type="evidence" value="ECO:0007669"/>
    <property type="project" value="InterPro"/>
</dbReference>
<dbReference type="PROSITE" id="PS51677">
    <property type="entry name" value="NODB"/>
    <property type="match status" value="1"/>
</dbReference>
<evidence type="ECO:0000313" key="4">
    <source>
        <dbReference type="Proteomes" id="UP000243494"/>
    </source>
</evidence>
<dbReference type="SUPFAM" id="SSF88713">
    <property type="entry name" value="Glycoside hydrolase/deacetylase"/>
    <property type="match status" value="1"/>
</dbReference>
<organism evidence="3 4">
    <name type="scientific">Romboutsia maritimum</name>
    <dbReference type="NCBI Taxonomy" id="2020948"/>
    <lineage>
        <taxon>Bacteria</taxon>
        <taxon>Bacillati</taxon>
        <taxon>Bacillota</taxon>
        <taxon>Clostridia</taxon>
        <taxon>Peptostreptococcales</taxon>
        <taxon>Peptostreptococcaceae</taxon>
        <taxon>Romboutsia</taxon>
    </lineage>
</organism>